<organism evidence="2 3">
    <name type="scientific">Rhizobium halophytocola</name>
    <dbReference type="NCBI Taxonomy" id="735519"/>
    <lineage>
        <taxon>Bacteria</taxon>
        <taxon>Pseudomonadati</taxon>
        <taxon>Pseudomonadota</taxon>
        <taxon>Alphaproteobacteria</taxon>
        <taxon>Hyphomicrobiales</taxon>
        <taxon>Rhizobiaceae</taxon>
        <taxon>Rhizobium/Agrobacterium group</taxon>
        <taxon>Rhizobium</taxon>
    </lineage>
</organism>
<keyword evidence="3" id="KW-1185">Reference proteome</keyword>
<sequence>MSILIMSRMFKASLGSSSRKIMALRLADFADDDGRGIWPTVARLSRETELSERTVQRILADFVEEGLLVVVQEASGRPGQATRYDFDIAVVEKLEEGKGRGDTMSPVDGGETGDTDDDRGDIDDRDGCHHDTRTVIEPLVEPLMEREARGSDGSKERRRAIEKAFWRTIKGWPGFDGMPKENSKREWFKLTAEERSLAEQRRDAWIALLRSQKKSHTPAPSTYFAEKLFNDVAAAAVPSESTQVHKAMTKAWFASFLAEFSKPMSTKWPAPNAFDQRQMHNAEFAAEYRRRRQMSHGWPRAKAMADDPRATSVLAQVEELSQAFVSIERESREWLNWKAYFEQMAWPWPVSSFKYWFLPPGSPDEAMCTYLANFNDGTSEAAE</sequence>
<name>A0ABS4E2F9_9HYPH</name>
<proteinExistence type="predicted"/>
<dbReference type="Pfam" id="PF13730">
    <property type="entry name" value="HTH_36"/>
    <property type="match status" value="1"/>
</dbReference>
<gene>
    <name evidence="2" type="ORF">J2Z17_003590</name>
</gene>
<reference evidence="2 3" key="1">
    <citation type="submission" date="2021-03" db="EMBL/GenBank/DDBJ databases">
        <title>Genomic Encyclopedia of Type Strains, Phase IV (KMG-IV): sequencing the most valuable type-strain genomes for metagenomic binning, comparative biology and taxonomic classification.</title>
        <authorList>
            <person name="Goeker M."/>
        </authorList>
    </citation>
    <scope>NUCLEOTIDE SEQUENCE [LARGE SCALE GENOMIC DNA]</scope>
    <source>
        <strain evidence="2 3">DSM 21600</strain>
    </source>
</reference>
<evidence type="ECO:0000313" key="3">
    <source>
        <dbReference type="Proteomes" id="UP000759443"/>
    </source>
</evidence>
<dbReference type="RefSeq" id="WP_209946982.1">
    <property type="nucleotide sequence ID" value="NZ_JAGGJU010000010.1"/>
</dbReference>
<evidence type="ECO:0000256" key="1">
    <source>
        <dbReference type="SAM" id="MobiDB-lite"/>
    </source>
</evidence>
<accession>A0ABS4E2F9</accession>
<feature type="region of interest" description="Disordered" evidence="1">
    <location>
        <begin position="97"/>
        <end position="129"/>
    </location>
</feature>
<feature type="compositionally biased region" description="Acidic residues" evidence="1">
    <location>
        <begin position="111"/>
        <end position="124"/>
    </location>
</feature>
<comment type="caution">
    <text evidence="2">The sequence shown here is derived from an EMBL/GenBank/DDBJ whole genome shotgun (WGS) entry which is preliminary data.</text>
</comment>
<evidence type="ECO:0008006" key="4">
    <source>
        <dbReference type="Google" id="ProtNLM"/>
    </source>
</evidence>
<dbReference type="Gene3D" id="1.10.10.10">
    <property type="entry name" value="Winged helix-like DNA-binding domain superfamily/Winged helix DNA-binding domain"/>
    <property type="match status" value="1"/>
</dbReference>
<evidence type="ECO:0000313" key="2">
    <source>
        <dbReference type="EMBL" id="MBP1852135.1"/>
    </source>
</evidence>
<protein>
    <recommendedName>
        <fullName evidence="4">Helix-turn-helix domain-containing protein</fullName>
    </recommendedName>
</protein>
<dbReference type="InterPro" id="IPR036388">
    <property type="entry name" value="WH-like_DNA-bd_sf"/>
</dbReference>
<dbReference type="EMBL" id="JAGGJU010000010">
    <property type="protein sequence ID" value="MBP1852135.1"/>
    <property type="molecule type" value="Genomic_DNA"/>
</dbReference>
<dbReference type="Proteomes" id="UP000759443">
    <property type="component" value="Unassembled WGS sequence"/>
</dbReference>